<evidence type="ECO:0000259" key="2">
    <source>
        <dbReference type="Pfam" id="PF02582"/>
    </source>
</evidence>
<organism evidence="3 4">
    <name type="scientific">Phycomyces blakesleeanus</name>
    <dbReference type="NCBI Taxonomy" id="4837"/>
    <lineage>
        <taxon>Eukaryota</taxon>
        <taxon>Fungi</taxon>
        <taxon>Fungi incertae sedis</taxon>
        <taxon>Mucoromycota</taxon>
        <taxon>Mucoromycotina</taxon>
        <taxon>Mucoromycetes</taxon>
        <taxon>Mucorales</taxon>
        <taxon>Phycomycetaceae</taxon>
        <taxon>Phycomyces</taxon>
    </lineage>
</organism>
<comment type="similarity">
    <text evidence="1">Belongs to the RMD1/sif2 family.</text>
</comment>
<evidence type="ECO:0000256" key="1">
    <source>
        <dbReference type="ARBA" id="ARBA00008306"/>
    </source>
</evidence>
<gene>
    <name evidence="3" type="ORF">J3Q64DRAFT_1292772</name>
</gene>
<sequence length="283" mass="31475">MGAGVRRLKENDSGALQNLLEKVNEIENEFTEIFQPFKPLTHTCKAYCTADAYQINLLKPMVADSPIYSLVPEIADDMLHISVGATSGGGEIFVCADGTFTTWAVSDQTSQHFLDNFVRSAVEIRSKSTIETEIINFVVDEDELTNVKGDLILLNPYSPSPQFSKAAFSLALGRAAKLSTFESSMDKYLASIEDIPIKLANGERALSSSKESRVLEAKLMCLHQQLGMNATDGFLETPDFQWTQPELQECYTKLSSSLNIQPRIKIVHKQLDYCSKIINLLKH</sequence>
<name>A0ABR3AMJ6_PHYBL</name>
<proteinExistence type="inferred from homology"/>
<evidence type="ECO:0000313" key="4">
    <source>
        <dbReference type="Proteomes" id="UP001448207"/>
    </source>
</evidence>
<protein>
    <recommendedName>
        <fullName evidence="2">DUF155 domain-containing protein</fullName>
    </recommendedName>
</protein>
<evidence type="ECO:0000313" key="3">
    <source>
        <dbReference type="EMBL" id="KAL0078060.1"/>
    </source>
</evidence>
<comment type="caution">
    <text evidence="3">The sequence shown here is derived from an EMBL/GenBank/DDBJ whole genome shotgun (WGS) entry which is preliminary data.</text>
</comment>
<dbReference type="PANTHER" id="PTHR16255:SF1">
    <property type="entry name" value="REQUIRED FOR MEIOTIC NUCLEAR DIVISION PROTEIN 1 HOMOLOG"/>
    <property type="match status" value="1"/>
</dbReference>
<dbReference type="PANTHER" id="PTHR16255">
    <property type="entry name" value="REQUIRED FOR MEIOTIC NUCLEAR DIVISION PROTEIN 1 HOMOLOG"/>
    <property type="match status" value="1"/>
</dbReference>
<dbReference type="EMBL" id="JBCLYO010000026">
    <property type="protein sequence ID" value="KAL0078060.1"/>
    <property type="molecule type" value="Genomic_DNA"/>
</dbReference>
<dbReference type="Pfam" id="PF02582">
    <property type="entry name" value="DUF155"/>
    <property type="match status" value="1"/>
</dbReference>
<dbReference type="InterPro" id="IPR003734">
    <property type="entry name" value="DUF155"/>
</dbReference>
<accession>A0ABR3AMJ6</accession>
<reference evidence="3 4" key="1">
    <citation type="submission" date="2024-04" db="EMBL/GenBank/DDBJ databases">
        <title>Symmetric and asymmetric DNA N6-adenine methylation regulates different biological responses in Mucorales.</title>
        <authorList>
            <consortium name="Lawrence Berkeley National Laboratory"/>
            <person name="Lax C."/>
            <person name="Mondo S.J."/>
            <person name="Osorio-Concepcion M."/>
            <person name="Muszewska A."/>
            <person name="Corrochano-Luque M."/>
            <person name="Gutierrez G."/>
            <person name="Riley R."/>
            <person name="Lipzen A."/>
            <person name="Guo J."/>
            <person name="Hundley H."/>
            <person name="Amirebrahimi M."/>
            <person name="Ng V."/>
            <person name="Lorenzo-Gutierrez D."/>
            <person name="Binder U."/>
            <person name="Yang J."/>
            <person name="Song Y."/>
            <person name="Canovas D."/>
            <person name="Navarro E."/>
            <person name="Freitag M."/>
            <person name="Gabaldon T."/>
            <person name="Grigoriev I.V."/>
            <person name="Corrochano L.M."/>
            <person name="Nicolas F.E."/>
            <person name="Garre V."/>
        </authorList>
    </citation>
    <scope>NUCLEOTIDE SEQUENCE [LARGE SCALE GENOMIC DNA]</scope>
    <source>
        <strain evidence="3 4">L51</strain>
    </source>
</reference>
<dbReference type="InterPro" id="IPR051624">
    <property type="entry name" value="RMD1/Sad1-interacting"/>
</dbReference>
<feature type="domain" description="DUF155" evidence="2">
    <location>
        <begin position="92"/>
        <end position="267"/>
    </location>
</feature>
<dbReference type="Proteomes" id="UP001448207">
    <property type="component" value="Unassembled WGS sequence"/>
</dbReference>
<keyword evidence="4" id="KW-1185">Reference proteome</keyword>